<dbReference type="AlphaFoldDB" id="A0A0W8E638"/>
<dbReference type="GO" id="GO:0051539">
    <property type="term" value="F:4 iron, 4 sulfur cluster binding"/>
    <property type="evidence" value="ECO:0007669"/>
    <property type="project" value="UniProtKB-KW"/>
</dbReference>
<protein>
    <submittedName>
        <fullName evidence="10">Diacylglucosamine hydrolase like</fullName>
    </submittedName>
</protein>
<evidence type="ECO:0000256" key="7">
    <source>
        <dbReference type="ARBA" id="ARBA00023014"/>
    </source>
</evidence>
<dbReference type="HAMAP" id="MF_02089">
    <property type="entry name" value="QueH"/>
    <property type="match status" value="1"/>
</dbReference>
<reference evidence="10" key="1">
    <citation type="journal article" date="2015" name="Proc. Natl. Acad. Sci. U.S.A.">
        <title>Networks of energetic and metabolic interactions define dynamics in microbial communities.</title>
        <authorList>
            <person name="Embree M."/>
            <person name="Liu J.K."/>
            <person name="Al-Bassam M.M."/>
            <person name="Zengler K."/>
        </authorList>
    </citation>
    <scope>NUCLEOTIDE SEQUENCE</scope>
</reference>
<dbReference type="GO" id="GO:0016491">
    <property type="term" value="F:oxidoreductase activity"/>
    <property type="evidence" value="ECO:0007669"/>
    <property type="project" value="UniProtKB-KW"/>
</dbReference>
<evidence type="ECO:0000256" key="8">
    <source>
        <dbReference type="ARBA" id="ARBA00023157"/>
    </source>
</evidence>
<keyword evidence="1" id="KW-0004">4Fe-4S</keyword>
<dbReference type="EMBL" id="LNQE01001858">
    <property type="protein sequence ID" value="KUG04128.1"/>
    <property type="molecule type" value="Genomic_DNA"/>
</dbReference>
<keyword evidence="6" id="KW-0408">Iron</keyword>
<keyword evidence="4" id="KW-0671">Queuosine biosynthesis</keyword>
<evidence type="ECO:0000256" key="2">
    <source>
        <dbReference type="ARBA" id="ARBA00022694"/>
    </source>
</evidence>
<proteinExistence type="inferred from homology"/>
<keyword evidence="5" id="KW-0560">Oxidoreductase</keyword>
<organism evidence="10">
    <name type="scientific">hydrocarbon metagenome</name>
    <dbReference type="NCBI Taxonomy" id="938273"/>
    <lineage>
        <taxon>unclassified sequences</taxon>
        <taxon>metagenomes</taxon>
        <taxon>ecological metagenomes</taxon>
    </lineage>
</organism>
<dbReference type="PANTHER" id="PTHR36701">
    <property type="entry name" value="EPOXYQUEUOSINE REDUCTASE QUEH"/>
    <property type="match status" value="1"/>
</dbReference>
<dbReference type="GO" id="GO:0008616">
    <property type="term" value="P:tRNA queuosine(34) biosynthetic process"/>
    <property type="evidence" value="ECO:0007669"/>
    <property type="project" value="UniProtKB-KW"/>
</dbReference>
<keyword evidence="9" id="KW-0676">Redox-active center</keyword>
<evidence type="ECO:0000256" key="3">
    <source>
        <dbReference type="ARBA" id="ARBA00022723"/>
    </source>
</evidence>
<evidence type="ECO:0000256" key="6">
    <source>
        <dbReference type="ARBA" id="ARBA00023004"/>
    </source>
</evidence>
<dbReference type="GO" id="GO:0046872">
    <property type="term" value="F:metal ion binding"/>
    <property type="evidence" value="ECO:0007669"/>
    <property type="project" value="UniProtKB-KW"/>
</dbReference>
<keyword evidence="2" id="KW-0819">tRNA processing</keyword>
<keyword evidence="7" id="KW-0411">Iron-sulfur</keyword>
<evidence type="ECO:0000256" key="5">
    <source>
        <dbReference type="ARBA" id="ARBA00023002"/>
    </source>
</evidence>
<dbReference type="Pfam" id="PF02677">
    <property type="entry name" value="QueH"/>
    <property type="match status" value="1"/>
</dbReference>
<keyword evidence="10" id="KW-0378">Hydrolase</keyword>
<evidence type="ECO:0000256" key="1">
    <source>
        <dbReference type="ARBA" id="ARBA00022485"/>
    </source>
</evidence>
<dbReference type="GO" id="GO:0016787">
    <property type="term" value="F:hydrolase activity"/>
    <property type="evidence" value="ECO:0007669"/>
    <property type="project" value="UniProtKB-KW"/>
</dbReference>
<evidence type="ECO:0000256" key="9">
    <source>
        <dbReference type="ARBA" id="ARBA00023284"/>
    </source>
</evidence>
<dbReference type="InterPro" id="IPR003828">
    <property type="entry name" value="QueH"/>
</dbReference>
<gene>
    <name evidence="10" type="ORF">ASZ90_018490</name>
</gene>
<evidence type="ECO:0000313" key="10">
    <source>
        <dbReference type="EMBL" id="KUG04128.1"/>
    </source>
</evidence>
<comment type="caution">
    <text evidence="10">The sequence shown here is derived from an EMBL/GenBank/DDBJ whole genome shotgun (WGS) entry which is preliminary data.</text>
</comment>
<evidence type="ECO:0000256" key="4">
    <source>
        <dbReference type="ARBA" id="ARBA00022785"/>
    </source>
</evidence>
<sequence length="189" mass="22474">MSRVLLHICCGPCATYPVPQLIEEGFEVMGYYFNPNIHPYTEYINRKTALEQYAELSGLKVIYDEKYNPLEYFQNIAYRESRRCFFCYQMRLEQAAHIAKRGKFDYFTTTLLVSKHQKHDWIKEVGEAMGQKYGVPFLYRDFRDGFKKSGELSREIGLYRQQYCGCLYSEMERYAPKEMLKEVFGKQNT</sequence>
<dbReference type="PANTHER" id="PTHR36701:SF1">
    <property type="entry name" value="EPOXYQUEUOSINE REDUCTASE QUEH"/>
    <property type="match status" value="1"/>
</dbReference>
<name>A0A0W8E638_9ZZZZ</name>
<keyword evidence="8" id="KW-1015">Disulfide bond</keyword>
<accession>A0A0W8E638</accession>
<keyword evidence="3" id="KW-0479">Metal-binding</keyword>